<dbReference type="Proteomes" id="UP001499882">
    <property type="component" value="Unassembled WGS sequence"/>
</dbReference>
<evidence type="ECO:0000313" key="1">
    <source>
        <dbReference type="EMBL" id="GAA4728758.1"/>
    </source>
</evidence>
<gene>
    <name evidence="1" type="ORF">GCM10023350_09900</name>
</gene>
<name>A0ABP8YHJ5_9ACTN</name>
<dbReference type="RefSeq" id="WP_345525500.1">
    <property type="nucleotide sequence ID" value="NZ_BAABKN010000006.1"/>
</dbReference>
<protein>
    <submittedName>
        <fullName evidence="1">Uncharacterized protein</fullName>
    </submittedName>
</protein>
<dbReference type="InterPro" id="IPR014710">
    <property type="entry name" value="RmlC-like_jellyroll"/>
</dbReference>
<proteinExistence type="predicted"/>
<dbReference type="Gene3D" id="2.60.120.10">
    <property type="entry name" value="Jelly Rolls"/>
    <property type="match status" value="1"/>
</dbReference>
<sequence>MGEAPRVDCLNLLFGVLARIKDTAGAFTTLGIAGARGAMAPAHSHGTEAEAF</sequence>
<accession>A0ABP8YHJ5</accession>
<keyword evidence="2" id="KW-1185">Reference proteome</keyword>
<evidence type="ECO:0000313" key="2">
    <source>
        <dbReference type="Proteomes" id="UP001499882"/>
    </source>
</evidence>
<reference evidence="2" key="1">
    <citation type="journal article" date="2019" name="Int. J. Syst. Evol. Microbiol.">
        <title>The Global Catalogue of Microorganisms (GCM) 10K type strain sequencing project: providing services to taxonomists for standard genome sequencing and annotation.</title>
        <authorList>
            <consortium name="The Broad Institute Genomics Platform"/>
            <consortium name="The Broad Institute Genome Sequencing Center for Infectious Disease"/>
            <person name="Wu L."/>
            <person name="Ma J."/>
        </authorList>
    </citation>
    <scope>NUCLEOTIDE SEQUENCE [LARGE SCALE GENOMIC DNA]</scope>
    <source>
        <strain evidence="2">JCM 18532</strain>
    </source>
</reference>
<comment type="caution">
    <text evidence="1">The sequence shown here is derived from an EMBL/GenBank/DDBJ whole genome shotgun (WGS) entry which is preliminary data.</text>
</comment>
<dbReference type="EMBL" id="BAABKN010000006">
    <property type="protein sequence ID" value="GAA4728758.1"/>
    <property type="molecule type" value="Genomic_DNA"/>
</dbReference>
<organism evidence="1 2">
    <name type="scientific">Nocardioides endophyticus</name>
    <dbReference type="NCBI Taxonomy" id="1353775"/>
    <lineage>
        <taxon>Bacteria</taxon>
        <taxon>Bacillati</taxon>
        <taxon>Actinomycetota</taxon>
        <taxon>Actinomycetes</taxon>
        <taxon>Propionibacteriales</taxon>
        <taxon>Nocardioidaceae</taxon>
        <taxon>Nocardioides</taxon>
    </lineage>
</organism>